<dbReference type="EMBL" id="ML210343">
    <property type="protein sequence ID" value="TFK19378.1"/>
    <property type="molecule type" value="Genomic_DNA"/>
</dbReference>
<dbReference type="OrthoDB" id="2506088at2759"/>
<evidence type="ECO:0000313" key="1">
    <source>
        <dbReference type="EMBL" id="TFK19378.1"/>
    </source>
</evidence>
<dbReference type="PANTHER" id="PTHR31912">
    <property type="entry name" value="IP13529P"/>
    <property type="match status" value="1"/>
</dbReference>
<evidence type="ECO:0000313" key="2">
    <source>
        <dbReference type="Proteomes" id="UP000307440"/>
    </source>
</evidence>
<protein>
    <submittedName>
        <fullName evidence="1">Uncharacterized protein</fullName>
    </submittedName>
</protein>
<name>A0A5C3KU51_COPMA</name>
<organism evidence="1 2">
    <name type="scientific">Coprinopsis marcescibilis</name>
    <name type="common">Agaric fungus</name>
    <name type="synonym">Psathyrella marcescibilis</name>
    <dbReference type="NCBI Taxonomy" id="230819"/>
    <lineage>
        <taxon>Eukaryota</taxon>
        <taxon>Fungi</taxon>
        <taxon>Dikarya</taxon>
        <taxon>Basidiomycota</taxon>
        <taxon>Agaricomycotina</taxon>
        <taxon>Agaricomycetes</taxon>
        <taxon>Agaricomycetidae</taxon>
        <taxon>Agaricales</taxon>
        <taxon>Agaricineae</taxon>
        <taxon>Psathyrellaceae</taxon>
        <taxon>Coprinopsis</taxon>
    </lineage>
</organism>
<sequence length="428" mass="49024">MVDIPASSLWWNVLDLAHKPQVELHFSCVNMQSWMHPGPNPLQAKANGCPMYWMRVMAWSNNVSGNVSKQYNLHTNVSEQFTALNDDFQSKIWHEAYDCQTEQEVLCQVIPHILTPSSLSMPLTSVQKVSKAVAVIQQEDVTKRKKPMKDTQLSSRQVAYLNFCDSEPDHLYEILPLNDCVHFNQLLNMQGIDPHKDTPVEILHTWLLGNEKYLWYDTSKGWGKNEESLFAACLQSSALSGLTTLPPCAYYLVQYKNSLIGKHCKILQQLAIFHLHGLCTDSMFNLWKAAGELGVMIWFPEIEDMDLYLIDLQMLVDNLLDLWAVYNPMRIITKVKLHVLTHLVDDVRRFGPAILYSTEVFECWNTIFCLCSIYSNHLAPSKDISNTLADMECFKHIVSSGWWKGSDREYIQAGQAAQKLFTSNNELQ</sequence>
<dbReference type="Proteomes" id="UP000307440">
    <property type="component" value="Unassembled WGS sequence"/>
</dbReference>
<gene>
    <name evidence="1" type="ORF">FA15DRAFT_697547</name>
</gene>
<dbReference type="PANTHER" id="PTHR31912:SF34">
    <property type="entry name" value="NOTOCHORD-RELATED PROTEIN"/>
    <property type="match status" value="1"/>
</dbReference>
<keyword evidence="2" id="KW-1185">Reference proteome</keyword>
<accession>A0A5C3KU51</accession>
<dbReference type="AlphaFoldDB" id="A0A5C3KU51"/>
<reference evidence="1 2" key="1">
    <citation type="journal article" date="2019" name="Nat. Ecol. Evol.">
        <title>Megaphylogeny resolves global patterns of mushroom evolution.</title>
        <authorList>
            <person name="Varga T."/>
            <person name="Krizsan K."/>
            <person name="Foldi C."/>
            <person name="Dima B."/>
            <person name="Sanchez-Garcia M."/>
            <person name="Sanchez-Ramirez S."/>
            <person name="Szollosi G.J."/>
            <person name="Szarkandi J.G."/>
            <person name="Papp V."/>
            <person name="Albert L."/>
            <person name="Andreopoulos W."/>
            <person name="Angelini C."/>
            <person name="Antonin V."/>
            <person name="Barry K.W."/>
            <person name="Bougher N.L."/>
            <person name="Buchanan P."/>
            <person name="Buyck B."/>
            <person name="Bense V."/>
            <person name="Catcheside P."/>
            <person name="Chovatia M."/>
            <person name="Cooper J."/>
            <person name="Damon W."/>
            <person name="Desjardin D."/>
            <person name="Finy P."/>
            <person name="Geml J."/>
            <person name="Haridas S."/>
            <person name="Hughes K."/>
            <person name="Justo A."/>
            <person name="Karasinski D."/>
            <person name="Kautmanova I."/>
            <person name="Kiss B."/>
            <person name="Kocsube S."/>
            <person name="Kotiranta H."/>
            <person name="LaButti K.M."/>
            <person name="Lechner B.E."/>
            <person name="Liimatainen K."/>
            <person name="Lipzen A."/>
            <person name="Lukacs Z."/>
            <person name="Mihaltcheva S."/>
            <person name="Morgado L.N."/>
            <person name="Niskanen T."/>
            <person name="Noordeloos M.E."/>
            <person name="Ohm R.A."/>
            <person name="Ortiz-Santana B."/>
            <person name="Ovrebo C."/>
            <person name="Racz N."/>
            <person name="Riley R."/>
            <person name="Savchenko A."/>
            <person name="Shiryaev A."/>
            <person name="Soop K."/>
            <person name="Spirin V."/>
            <person name="Szebenyi C."/>
            <person name="Tomsovsky M."/>
            <person name="Tulloss R.E."/>
            <person name="Uehling J."/>
            <person name="Grigoriev I.V."/>
            <person name="Vagvolgyi C."/>
            <person name="Papp T."/>
            <person name="Martin F.M."/>
            <person name="Miettinen O."/>
            <person name="Hibbett D.S."/>
            <person name="Nagy L.G."/>
        </authorList>
    </citation>
    <scope>NUCLEOTIDE SEQUENCE [LARGE SCALE GENOMIC DNA]</scope>
    <source>
        <strain evidence="1 2">CBS 121175</strain>
    </source>
</reference>
<dbReference type="STRING" id="230819.A0A5C3KU51"/>
<proteinExistence type="predicted"/>